<feature type="non-terminal residue" evidence="2">
    <location>
        <position position="1"/>
    </location>
</feature>
<proteinExistence type="predicted"/>
<evidence type="ECO:0000313" key="2">
    <source>
        <dbReference type="EMBL" id="KAK7085937.1"/>
    </source>
</evidence>
<protein>
    <submittedName>
        <fullName evidence="2">Uncharacterized protein</fullName>
    </submittedName>
</protein>
<organism evidence="2 3">
    <name type="scientific">Halocaridina rubra</name>
    <name type="common">Hawaiian red shrimp</name>
    <dbReference type="NCBI Taxonomy" id="373956"/>
    <lineage>
        <taxon>Eukaryota</taxon>
        <taxon>Metazoa</taxon>
        <taxon>Ecdysozoa</taxon>
        <taxon>Arthropoda</taxon>
        <taxon>Crustacea</taxon>
        <taxon>Multicrustacea</taxon>
        <taxon>Malacostraca</taxon>
        <taxon>Eumalacostraca</taxon>
        <taxon>Eucarida</taxon>
        <taxon>Decapoda</taxon>
        <taxon>Pleocyemata</taxon>
        <taxon>Caridea</taxon>
        <taxon>Atyoidea</taxon>
        <taxon>Atyidae</taxon>
        <taxon>Halocaridina</taxon>
    </lineage>
</organism>
<evidence type="ECO:0000256" key="1">
    <source>
        <dbReference type="SAM" id="MobiDB-lite"/>
    </source>
</evidence>
<keyword evidence="3" id="KW-1185">Reference proteome</keyword>
<comment type="caution">
    <text evidence="2">The sequence shown here is derived from an EMBL/GenBank/DDBJ whole genome shotgun (WGS) entry which is preliminary data.</text>
</comment>
<evidence type="ECO:0000313" key="3">
    <source>
        <dbReference type="Proteomes" id="UP001381693"/>
    </source>
</evidence>
<dbReference type="EMBL" id="JAXCGZ010000472">
    <property type="protein sequence ID" value="KAK7085937.1"/>
    <property type="molecule type" value="Genomic_DNA"/>
</dbReference>
<dbReference type="Proteomes" id="UP001381693">
    <property type="component" value="Unassembled WGS sequence"/>
</dbReference>
<dbReference type="AlphaFoldDB" id="A0AAN8XLV6"/>
<sequence>VELHRLRQKREQKKKQGNIINGKRRASSINVKKRVQTLNDLRAGKLLSYFTKHFITMARSSNEYRSYPQAYMYLLLAGNMATLLDENNNSSEAYEFRQEIQELNVASRGGVQDMLGSSWTMNDNCDLIPGNQALRGSNWELKKENQPLPTPPKDKSPVSTVKAHHQNHLRSIGSSLSKIKNNSIAKPNIENSISQELSDDITELPESFENRGTSSDSTYYINKVITNGYETTDTEEILENETSKESEIIENKISDTKIFIADDDDDFGDTYL</sequence>
<name>A0AAN8XLV6_HALRR</name>
<gene>
    <name evidence="2" type="ORF">SK128_023890</name>
</gene>
<accession>A0AAN8XLV6</accession>
<reference evidence="2 3" key="1">
    <citation type="submission" date="2023-11" db="EMBL/GenBank/DDBJ databases">
        <title>Halocaridina rubra genome assembly.</title>
        <authorList>
            <person name="Smith C."/>
        </authorList>
    </citation>
    <scope>NUCLEOTIDE SEQUENCE [LARGE SCALE GENOMIC DNA]</scope>
    <source>
        <strain evidence="2">EP-1</strain>
        <tissue evidence="2">Whole</tissue>
    </source>
</reference>
<feature type="region of interest" description="Disordered" evidence="1">
    <location>
        <begin position="142"/>
        <end position="167"/>
    </location>
</feature>